<dbReference type="InterPro" id="IPR000210">
    <property type="entry name" value="BTB/POZ_dom"/>
</dbReference>
<feature type="domain" description="BTB" evidence="1">
    <location>
        <begin position="29"/>
        <end position="61"/>
    </location>
</feature>
<dbReference type="Gene3D" id="3.30.710.10">
    <property type="entry name" value="Potassium Channel Kv1.1, Chain A"/>
    <property type="match status" value="1"/>
</dbReference>
<evidence type="ECO:0000313" key="2">
    <source>
        <dbReference type="EMBL" id="OWP04794.1"/>
    </source>
</evidence>
<dbReference type="Proteomes" id="UP000242519">
    <property type="component" value="Unassembled WGS sequence"/>
</dbReference>
<comment type="caution">
    <text evidence="2">The sequence shown here is derived from an EMBL/GenBank/DDBJ whole genome shotgun (WGS) entry which is preliminary data.</text>
</comment>
<dbReference type="SUPFAM" id="SSF54695">
    <property type="entry name" value="POZ domain"/>
    <property type="match status" value="1"/>
</dbReference>
<accession>A0A218ZAP5</accession>
<evidence type="ECO:0000259" key="1">
    <source>
        <dbReference type="PROSITE" id="PS50097"/>
    </source>
</evidence>
<dbReference type="InterPro" id="IPR011333">
    <property type="entry name" value="SKP1/BTB/POZ_sf"/>
</dbReference>
<gene>
    <name evidence="2" type="ORF">B2J93_4076</name>
</gene>
<dbReference type="InParanoid" id="A0A218ZAP5"/>
<dbReference type="AlphaFoldDB" id="A0A218ZAP5"/>
<dbReference type="OrthoDB" id="2129688at2759"/>
<dbReference type="PROSITE" id="PS50097">
    <property type="entry name" value="BTB"/>
    <property type="match status" value="1"/>
</dbReference>
<reference evidence="2 3" key="1">
    <citation type="submission" date="2017-04" db="EMBL/GenBank/DDBJ databases">
        <title>Draft genome sequence of Marssonina coronaria NL1: causal agent of apple blotch.</title>
        <authorList>
            <person name="Cheng Q."/>
        </authorList>
    </citation>
    <scope>NUCLEOTIDE SEQUENCE [LARGE SCALE GENOMIC DNA]</scope>
    <source>
        <strain evidence="2 3">NL1</strain>
    </source>
</reference>
<protein>
    <recommendedName>
        <fullName evidence="1">BTB domain-containing protein</fullName>
    </recommendedName>
</protein>
<organism evidence="2 3">
    <name type="scientific">Diplocarpon coronariae</name>
    <dbReference type="NCBI Taxonomy" id="2795749"/>
    <lineage>
        <taxon>Eukaryota</taxon>
        <taxon>Fungi</taxon>
        <taxon>Dikarya</taxon>
        <taxon>Ascomycota</taxon>
        <taxon>Pezizomycotina</taxon>
        <taxon>Leotiomycetes</taxon>
        <taxon>Helotiales</taxon>
        <taxon>Drepanopezizaceae</taxon>
        <taxon>Diplocarpon</taxon>
    </lineage>
</organism>
<dbReference type="EMBL" id="MZNU01000093">
    <property type="protein sequence ID" value="OWP04794.1"/>
    <property type="molecule type" value="Genomic_DNA"/>
</dbReference>
<evidence type="ECO:0000313" key="3">
    <source>
        <dbReference type="Proteomes" id="UP000242519"/>
    </source>
</evidence>
<sequence length="313" mass="35565">MAPPAKKQKPNDGAPLGPIVFRTTGGLEQDVRLNVFGQEFHVHSCLLKAHSAFFSRFLDSSEKRPAAESAVTNGRYRYEWVTEVDENGDSWYLTSDSATGHQVDFAGYKTSQLFEQGYFHKLLCAVYGHTYELTGLKELKAMVSLADYYCMLPTFSRSLDVILLRSSKHGINMRHQCRDVFPLAAKLRNKLLFTESLIWLTGPFSNPAYKALKDPKLKKIAHYAYLEVSAKVTAVHRESVSSNRKNLLSTSYSMYLPEYYRMWKDEFGGMQSLKALMQNNLRLSPNEKAGGDVFLCAEIDDADLPWDVNEVDW</sequence>
<proteinExistence type="predicted"/>
<keyword evidence="3" id="KW-1185">Reference proteome</keyword>
<name>A0A218ZAP5_9HELO</name>
<dbReference type="CDD" id="cd18186">
    <property type="entry name" value="BTB_POZ_ZBTB_KLHL-like"/>
    <property type="match status" value="1"/>
</dbReference>